<reference evidence="4" key="1">
    <citation type="journal article" date="2020" name="mSystems">
        <title>Genome- and Community-Level Interaction Insights into Carbon Utilization and Element Cycling Functions of Hydrothermarchaeota in Hydrothermal Sediment.</title>
        <authorList>
            <person name="Zhou Z."/>
            <person name="Liu Y."/>
            <person name="Xu W."/>
            <person name="Pan J."/>
            <person name="Luo Z.H."/>
            <person name="Li M."/>
        </authorList>
    </citation>
    <scope>NUCLEOTIDE SEQUENCE</scope>
    <source>
        <strain evidence="4">HyVt-388</strain>
    </source>
</reference>
<keyword evidence="2" id="KW-0175">Coiled coil</keyword>
<evidence type="ECO:0000256" key="1">
    <source>
        <dbReference type="ARBA" id="ARBA00022679"/>
    </source>
</evidence>
<protein>
    <submittedName>
        <fullName evidence="4">Glycosyltransferase</fullName>
    </submittedName>
</protein>
<accession>A0A9C9K0M7</accession>
<dbReference type="SUPFAM" id="SSF53756">
    <property type="entry name" value="UDP-Glycosyltransferase/glycogen phosphorylase"/>
    <property type="match status" value="1"/>
</dbReference>
<feature type="coiled-coil region" evidence="2">
    <location>
        <begin position="305"/>
        <end position="332"/>
    </location>
</feature>
<dbReference type="PANTHER" id="PTHR46401:SF2">
    <property type="entry name" value="GLYCOSYLTRANSFERASE WBBK-RELATED"/>
    <property type="match status" value="1"/>
</dbReference>
<evidence type="ECO:0000259" key="3">
    <source>
        <dbReference type="Pfam" id="PF00534"/>
    </source>
</evidence>
<sequence length="357" mass="41634">MRILLLVNWAINYLLEDDDSIQPPDKIVKGQKYWFFKYWPNNIKVDILDYSRIPFLHYFEKKVLKFYIWQALRAFLRTQKYDCIISHNAQSAVLFAFLRTLFGKKLPPHIIIDAGCFNGARDNIVEILPIKFALSSVSGIIYHARVQNNYYRRHFPFLINRTQFVPFGADYDYFSPTSYSVKNYILSFGCLKRDYKTLIDAWRNLDLRDLKLKIVGVDKAANFGIKKIPEGVELIRRVPTGHLRQMMADAKLIVIPLPYYNYSNGQMSLLQSMSMAKPVIVTKTPGVIDYIIDGKNALLVEPYSVKDMQLKLRFLLDNNEFAENLAKEARKIIIRKFNENTMALKILEFVKKILMGC</sequence>
<dbReference type="Gene3D" id="3.40.50.2000">
    <property type="entry name" value="Glycogen Phosphorylase B"/>
    <property type="match status" value="2"/>
</dbReference>
<evidence type="ECO:0000313" key="4">
    <source>
        <dbReference type="EMBL" id="HEC78819.1"/>
    </source>
</evidence>
<dbReference type="GO" id="GO:0016757">
    <property type="term" value="F:glycosyltransferase activity"/>
    <property type="evidence" value="ECO:0007669"/>
    <property type="project" value="InterPro"/>
</dbReference>
<evidence type="ECO:0000313" key="5">
    <source>
        <dbReference type="Proteomes" id="UP000885826"/>
    </source>
</evidence>
<proteinExistence type="predicted"/>
<comment type="caution">
    <text evidence="4">The sequence shown here is derived from an EMBL/GenBank/DDBJ whole genome shotgun (WGS) entry which is preliminary data.</text>
</comment>
<dbReference type="InterPro" id="IPR001296">
    <property type="entry name" value="Glyco_trans_1"/>
</dbReference>
<dbReference type="Proteomes" id="UP000885826">
    <property type="component" value="Unassembled WGS sequence"/>
</dbReference>
<dbReference type="AlphaFoldDB" id="A0A9C9K0M7"/>
<dbReference type="PANTHER" id="PTHR46401">
    <property type="entry name" value="GLYCOSYLTRANSFERASE WBBK-RELATED"/>
    <property type="match status" value="1"/>
</dbReference>
<gene>
    <name evidence="4" type="ORF">ENI34_06715</name>
</gene>
<organism evidence="4 5">
    <name type="scientific">candidate division WOR-3 bacterium</name>
    <dbReference type="NCBI Taxonomy" id="2052148"/>
    <lineage>
        <taxon>Bacteria</taxon>
        <taxon>Bacteria division WOR-3</taxon>
    </lineage>
</organism>
<keyword evidence="1" id="KW-0808">Transferase</keyword>
<dbReference type="GO" id="GO:0009103">
    <property type="term" value="P:lipopolysaccharide biosynthetic process"/>
    <property type="evidence" value="ECO:0007669"/>
    <property type="project" value="TreeGrafter"/>
</dbReference>
<feature type="domain" description="Glycosyl transferase family 1" evidence="3">
    <location>
        <begin position="180"/>
        <end position="331"/>
    </location>
</feature>
<dbReference type="CDD" id="cd03801">
    <property type="entry name" value="GT4_PimA-like"/>
    <property type="match status" value="1"/>
</dbReference>
<dbReference type="EMBL" id="DRIG01000072">
    <property type="protein sequence ID" value="HEC78819.1"/>
    <property type="molecule type" value="Genomic_DNA"/>
</dbReference>
<dbReference type="Pfam" id="PF00534">
    <property type="entry name" value="Glycos_transf_1"/>
    <property type="match status" value="1"/>
</dbReference>
<name>A0A9C9K0M7_UNCW3</name>
<evidence type="ECO:0000256" key="2">
    <source>
        <dbReference type="SAM" id="Coils"/>
    </source>
</evidence>